<feature type="transmembrane region" description="Helical" evidence="8">
    <location>
        <begin position="632"/>
        <end position="650"/>
    </location>
</feature>
<comment type="function">
    <text evidence="8">Involved in the maturation of specific proteins in the endoplasmic reticulum.</text>
</comment>
<protein>
    <recommendedName>
        <fullName evidence="8">Lipase maturation factor</fullName>
    </recommendedName>
</protein>
<evidence type="ECO:0000313" key="11">
    <source>
        <dbReference type="EMBL" id="KAG8192356.1"/>
    </source>
</evidence>
<accession>A0AAV6V9P3</accession>
<keyword evidence="4 8" id="KW-0256">Endoplasmic reticulum</keyword>
<dbReference type="InterPro" id="IPR057434">
    <property type="entry name" value="LMF1/2_N"/>
</dbReference>
<keyword evidence="3 8" id="KW-0812">Transmembrane</keyword>
<feature type="transmembrane region" description="Helical" evidence="8">
    <location>
        <begin position="90"/>
        <end position="110"/>
    </location>
</feature>
<comment type="similarity">
    <text evidence="2 8">Belongs to the lipase maturation factor family.</text>
</comment>
<keyword evidence="12" id="KW-1185">Reference proteome</keyword>
<dbReference type="PANTHER" id="PTHR14463">
    <property type="entry name" value="LIPASE MATURATION FACTOR"/>
    <property type="match status" value="1"/>
</dbReference>
<feature type="transmembrane region" description="Helical" evidence="8">
    <location>
        <begin position="154"/>
        <end position="173"/>
    </location>
</feature>
<dbReference type="GO" id="GO:0051604">
    <property type="term" value="P:protein maturation"/>
    <property type="evidence" value="ECO:0007669"/>
    <property type="project" value="InterPro"/>
</dbReference>
<sequence length="652" mass="74625">MSVIYLSAFSSLYVQLPGLFGDNGILPARSIISIEGNAEVVKKRAEEIPTLLWLAPALGIDVPLMMDLVALLGIVVSFGSMVWGRMRDMANFTLLWILYFSLFQIGQDFLSFQWDTLLLEVGFLAILVSPLGFLQSSIKSGFLSSLPHRPHDIISMWLVKWLLFRFMFSSGVVKLTSMCPTWWDLSALHYHFESQCIPTPLAWYAHHLPKWFLKLGVVATFVIEIPIPFLFFSPIRSLRLFSFYAQVFFQFLILLTGNYNFFNLLTLVMCLSLVDDDFLLSLVGRPVPASKSSGGTALRWTRRILTLAVENIVILCLLYGTTKLFSLSFNSKDWTVGSKIAFSAAEFRNRLSEVMTATICIGAIALSLNILLAFYRSITQPGIGKKLYALIGTIFVANAAVWLFIVSLVPYSTLDARTHNEIWPIVNQWHKRIAEFRISNSYGLFRRMTGVDGRPELIIEGSNHLTTGWKEYKFLYKPGDLSRRPPFLLPHQPRLDWQLWFAALATYEQNPWFVSFIYRLLEGQKDVLNLLDSENLPFPPNKPPKYIRALLYKYRYTPATSPAKKDWWTRQRSSSREYFNSNNLEGQEMIEFLSKAGIEMEKSRFLRVTNAYLKKALVVIRNYVTSIQATTFIWSLIGSGFCINFLAPIIRF</sequence>
<dbReference type="AlphaFoldDB" id="A0AAV6V9P3"/>
<evidence type="ECO:0000256" key="5">
    <source>
        <dbReference type="ARBA" id="ARBA00022989"/>
    </source>
</evidence>
<dbReference type="Pfam" id="PF06762">
    <property type="entry name" value="LMF1"/>
    <property type="match status" value="1"/>
</dbReference>
<evidence type="ECO:0000259" key="9">
    <source>
        <dbReference type="Pfam" id="PF06762"/>
    </source>
</evidence>
<organism evidence="11 12">
    <name type="scientific">Oedothorax gibbosus</name>
    <dbReference type="NCBI Taxonomy" id="931172"/>
    <lineage>
        <taxon>Eukaryota</taxon>
        <taxon>Metazoa</taxon>
        <taxon>Ecdysozoa</taxon>
        <taxon>Arthropoda</taxon>
        <taxon>Chelicerata</taxon>
        <taxon>Arachnida</taxon>
        <taxon>Araneae</taxon>
        <taxon>Araneomorphae</taxon>
        <taxon>Entelegynae</taxon>
        <taxon>Araneoidea</taxon>
        <taxon>Linyphiidae</taxon>
        <taxon>Erigoninae</taxon>
        <taxon>Oedothorax</taxon>
    </lineage>
</organism>
<comment type="subcellular location">
    <subcellularLocation>
        <location evidence="1 8">Endoplasmic reticulum membrane</location>
        <topology evidence="1 8">Multi-pass membrane protein</topology>
    </subcellularLocation>
</comment>
<evidence type="ECO:0000256" key="1">
    <source>
        <dbReference type="ARBA" id="ARBA00004477"/>
    </source>
</evidence>
<comment type="caution">
    <text evidence="11">The sequence shown here is derived from an EMBL/GenBank/DDBJ whole genome shotgun (WGS) entry which is preliminary data.</text>
</comment>
<feature type="domain" description="Lipase maturation factor 1/2 C-terminal" evidence="10">
    <location>
        <begin position="438"/>
        <end position="574"/>
    </location>
</feature>
<keyword evidence="6 8" id="KW-0472">Membrane</keyword>
<dbReference type="InterPro" id="IPR009613">
    <property type="entry name" value="LMF"/>
</dbReference>
<evidence type="ECO:0000313" key="12">
    <source>
        <dbReference type="Proteomes" id="UP000827092"/>
    </source>
</evidence>
<dbReference type="InterPro" id="IPR057433">
    <property type="entry name" value="LMF1/2_C"/>
</dbReference>
<keyword evidence="5 8" id="KW-1133">Transmembrane helix</keyword>
<feature type="transmembrane region" description="Helical" evidence="8">
    <location>
        <begin position="354"/>
        <end position="375"/>
    </location>
</feature>
<feature type="domain" description="Lipase maturation factor 1/2 N-terminal" evidence="9">
    <location>
        <begin position="111"/>
        <end position="279"/>
    </location>
</feature>
<feature type="transmembrane region" description="Helical" evidence="8">
    <location>
        <begin position="62"/>
        <end position="83"/>
    </location>
</feature>
<evidence type="ECO:0000259" key="10">
    <source>
        <dbReference type="Pfam" id="PF25179"/>
    </source>
</evidence>
<proteinExistence type="inferred from homology"/>
<evidence type="ECO:0000256" key="3">
    <source>
        <dbReference type="ARBA" id="ARBA00022692"/>
    </source>
</evidence>
<feature type="transmembrane region" description="Helical" evidence="8">
    <location>
        <begin position="116"/>
        <end position="134"/>
    </location>
</feature>
<feature type="transmembrane region" description="Helical" evidence="8">
    <location>
        <begin position="238"/>
        <end position="255"/>
    </location>
</feature>
<gene>
    <name evidence="11" type="ORF">JTE90_029090</name>
</gene>
<dbReference type="Pfam" id="PF25179">
    <property type="entry name" value="LMF1_C"/>
    <property type="match status" value="1"/>
</dbReference>
<evidence type="ECO:0000256" key="8">
    <source>
        <dbReference type="RuleBase" id="RU361229"/>
    </source>
</evidence>
<keyword evidence="7" id="KW-0325">Glycoprotein</keyword>
<evidence type="ECO:0000256" key="4">
    <source>
        <dbReference type="ARBA" id="ARBA00022824"/>
    </source>
</evidence>
<feature type="transmembrane region" description="Helical" evidence="8">
    <location>
        <begin position="304"/>
        <end position="322"/>
    </location>
</feature>
<evidence type="ECO:0000256" key="7">
    <source>
        <dbReference type="ARBA" id="ARBA00023180"/>
    </source>
</evidence>
<dbReference type="PANTHER" id="PTHR14463:SF5">
    <property type="entry name" value="LIPASE MATURATION FACTOR 2"/>
    <property type="match status" value="1"/>
</dbReference>
<reference evidence="11 12" key="1">
    <citation type="journal article" date="2022" name="Nat. Ecol. Evol.">
        <title>A masculinizing supergene underlies an exaggerated male reproductive morph in a spider.</title>
        <authorList>
            <person name="Hendrickx F."/>
            <person name="De Corte Z."/>
            <person name="Sonet G."/>
            <person name="Van Belleghem S.M."/>
            <person name="Kostlbacher S."/>
            <person name="Vangestel C."/>
        </authorList>
    </citation>
    <scope>NUCLEOTIDE SEQUENCE [LARGE SCALE GENOMIC DNA]</scope>
    <source>
        <strain evidence="11">W744_W776</strain>
    </source>
</reference>
<dbReference type="GO" id="GO:0005789">
    <property type="term" value="C:endoplasmic reticulum membrane"/>
    <property type="evidence" value="ECO:0007669"/>
    <property type="project" value="UniProtKB-SubCell"/>
</dbReference>
<dbReference type="Proteomes" id="UP000827092">
    <property type="component" value="Unassembled WGS sequence"/>
</dbReference>
<feature type="transmembrane region" description="Helical" evidence="8">
    <location>
        <begin position="387"/>
        <end position="411"/>
    </location>
</feature>
<feature type="transmembrane region" description="Helical" evidence="8">
    <location>
        <begin position="211"/>
        <end position="231"/>
    </location>
</feature>
<dbReference type="EMBL" id="JAFNEN010000140">
    <property type="protein sequence ID" value="KAG8192356.1"/>
    <property type="molecule type" value="Genomic_DNA"/>
</dbReference>
<evidence type="ECO:0000256" key="6">
    <source>
        <dbReference type="ARBA" id="ARBA00023136"/>
    </source>
</evidence>
<name>A0AAV6V9P3_9ARAC</name>
<evidence type="ECO:0000256" key="2">
    <source>
        <dbReference type="ARBA" id="ARBA00005512"/>
    </source>
</evidence>